<proteinExistence type="predicted"/>
<evidence type="ECO:0000256" key="4">
    <source>
        <dbReference type="ARBA" id="ARBA00023136"/>
    </source>
</evidence>
<keyword evidence="2 6" id="KW-0812">Transmembrane</keyword>
<evidence type="ECO:0000259" key="7">
    <source>
        <dbReference type="Pfam" id="PF03798"/>
    </source>
</evidence>
<feature type="compositionally biased region" description="Polar residues" evidence="5">
    <location>
        <begin position="144"/>
        <end position="169"/>
    </location>
</feature>
<feature type="domain" description="TLC" evidence="7">
    <location>
        <begin position="2"/>
        <end position="110"/>
    </location>
</feature>
<keyword evidence="9" id="KW-1185">Reference proteome</keyword>
<dbReference type="EMBL" id="OV696695">
    <property type="protein sequence ID" value="CAH1239005.1"/>
    <property type="molecule type" value="Genomic_DNA"/>
</dbReference>
<name>A0A8J9VF00_BRALA</name>
<dbReference type="Proteomes" id="UP000838412">
    <property type="component" value="Chromosome 10"/>
</dbReference>
<evidence type="ECO:0000313" key="9">
    <source>
        <dbReference type="Proteomes" id="UP000838412"/>
    </source>
</evidence>
<evidence type="ECO:0000256" key="3">
    <source>
        <dbReference type="ARBA" id="ARBA00022989"/>
    </source>
</evidence>
<evidence type="ECO:0000256" key="6">
    <source>
        <dbReference type="SAM" id="Phobius"/>
    </source>
</evidence>
<dbReference type="GO" id="GO:0055088">
    <property type="term" value="P:lipid homeostasis"/>
    <property type="evidence" value="ECO:0007669"/>
    <property type="project" value="TreeGrafter"/>
</dbReference>
<gene>
    <name evidence="8" type="primary">TMEM56</name>
    <name evidence="8" type="ORF">BLAG_LOCUS3398</name>
</gene>
<dbReference type="InterPro" id="IPR006634">
    <property type="entry name" value="TLC-dom"/>
</dbReference>
<keyword evidence="3 6" id="KW-1133">Transmembrane helix</keyword>
<feature type="transmembrane region" description="Helical" evidence="6">
    <location>
        <begin position="34"/>
        <end position="57"/>
    </location>
</feature>
<evidence type="ECO:0000313" key="8">
    <source>
        <dbReference type="EMBL" id="CAH1239005.1"/>
    </source>
</evidence>
<dbReference type="InterPro" id="IPR050846">
    <property type="entry name" value="TLCD"/>
</dbReference>
<comment type="subcellular location">
    <subcellularLocation>
        <location evidence="1">Membrane</location>
        <topology evidence="1">Multi-pass membrane protein</topology>
    </subcellularLocation>
</comment>
<dbReference type="GO" id="GO:0005783">
    <property type="term" value="C:endoplasmic reticulum"/>
    <property type="evidence" value="ECO:0007669"/>
    <property type="project" value="TreeGrafter"/>
</dbReference>
<dbReference type="GO" id="GO:0016020">
    <property type="term" value="C:membrane"/>
    <property type="evidence" value="ECO:0007669"/>
    <property type="project" value="UniProtKB-SubCell"/>
</dbReference>
<dbReference type="Pfam" id="PF03798">
    <property type="entry name" value="TRAM_LAG1_CLN8"/>
    <property type="match status" value="1"/>
</dbReference>
<evidence type="ECO:0000256" key="2">
    <source>
        <dbReference type="ARBA" id="ARBA00022692"/>
    </source>
</evidence>
<organism evidence="8 9">
    <name type="scientific">Branchiostoma lanceolatum</name>
    <name type="common">Common lancelet</name>
    <name type="synonym">Amphioxus lanceolatum</name>
    <dbReference type="NCBI Taxonomy" id="7740"/>
    <lineage>
        <taxon>Eukaryota</taxon>
        <taxon>Metazoa</taxon>
        <taxon>Chordata</taxon>
        <taxon>Cephalochordata</taxon>
        <taxon>Leptocardii</taxon>
        <taxon>Amphioxiformes</taxon>
        <taxon>Branchiostomatidae</taxon>
        <taxon>Branchiostoma</taxon>
    </lineage>
</organism>
<reference evidence="8" key="1">
    <citation type="submission" date="2022-01" db="EMBL/GenBank/DDBJ databases">
        <authorList>
            <person name="Braso-Vives M."/>
        </authorList>
    </citation>
    <scope>NUCLEOTIDE SEQUENCE</scope>
</reference>
<evidence type="ECO:0000256" key="1">
    <source>
        <dbReference type="ARBA" id="ARBA00004141"/>
    </source>
</evidence>
<dbReference type="PANTHER" id="PTHR13439">
    <property type="entry name" value="CT120 PROTEIN"/>
    <property type="match status" value="1"/>
</dbReference>
<dbReference type="PANTHER" id="PTHR13439:SF0">
    <property type="entry name" value="TOPOISOMERASE I DAMAGE AFFECTED PROTEIN 4"/>
    <property type="match status" value="1"/>
</dbReference>
<feature type="region of interest" description="Disordered" evidence="5">
    <location>
        <begin position="138"/>
        <end position="169"/>
    </location>
</feature>
<keyword evidence="4 6" id="KW-0472">Membrane</keyword>
<dbReference type="OrthoDB" id="10266980at2759"/>
<accession>A0A8J9VF00</accession>
<evidence type="ECO:0000256" key="5">
    <source>
        <dbReference type="SAM" id="MobiDB-lite"/>
    </source>
</evidence>
<dbReference type="AlphaFoldDB" id="A0A8J9VF00"/>
<sequence length="169" mass="19126">MSIINAVIIGGLGLYTFLFVDGLNPDDLWFQTPIFYYTTCICFGYFVADSLLMVMYVPLRDWSMVLHHTISTWCCHNAIVAGAGLYFGNTWFLTELSTPFVNMSRTLADRAEHQPNTSQPIPDPPSRAECFEIFKTFGWRSRTPADSTERQPTQPNASRPSSRITPESL</sequence>
<protein>
    <submittedName>
        <fullName evidence="8">TMEM56 protein</fullName>
    </submittedName>
</protein>